<dbReference type="Pfam" id="PF00226">
    <property type="entry name" value="DnaJ"/>
    <property type="match status" value="1"/>
</dbReference>
<reference evidence="8" key="1">
    <citation type="submission" date="2022-10" db="EMBL/GenBank/DDBJ databases">
        <title>Puccinia triticina Genome sequencing and assembly.</title>
        <authorList>
            <person name="Li C."/>
        </authorList>
    </citation>
    <scope>NUCLEOTIDE SEQUENCE</scope>
    <source>
        <strain evidence="8">Pt15</strain>
    </source>
</reference>
<dbReference type="Gene3D" id="2.60.260.20">
    <property type="entry name" value="Urease metallochaperone UreE, N-terminal domain"/>
    <property type="match status" value="2"/>
</dbReference>
<evidence type="ECO:0000259" key="7">
    <source>
        <dbReference type="PROSITE" id="PS51188"/>
    </source>
</evidence>
<dbReference type="Gene3D" id="2.10.230.10">
    <property type="entry name" value="Heat shock protein DnaJ, cysteine-rich domain"/>
    <property type="match status" value="1"/>
</dbReference>
<dbReference type="RefSeq" id="XP_053021349.1">
    <property type="nucleotide sequence ID" value="XM_053170127.1"/>
</dbReference>
<name>A0ABY7CMA3_9BASI</name>
<evidence type="ECO:0000256" key="5">
    <source>
        <dbReference type="PROSITE-ProRule" id="PRU00546"/>
    </source>
</evidence>
<dbReference type="InterPro" id="IPR008971">
    <property type="entry name" value="HSP40/DnaJ_pept-bd"/>
</dbReference>
<dbReference type="CDD" id="cd10747">
    <property type="entry name" value="DnaJ_C"/>
    <property type="match status" value="1"/>
</dbReference>
<dbReference type="SMART" id="SM00271">
    <property type="entry name" value="DnaJ"/>
    <property type="match status" value="1"/>
</dbReference>
<keyword evidence="2" id="KW-0677">Repeat</keyword>
<keyword evidence="1 5" id="KW-0479">Metal-binding</keyword>
<evidence type="ECO:0000256" key="2">
    <source>
        <dbReference type="ARBA" id="ARBA00022737"/>
    </source>
</evidence>
<dbReference type="InterPro" id="IPR044713">
    <property type="entry name" value="DNJA1/2-like"/>
</dbReference>
<evidence type="ECO:0008006" key="10">
    <source>
        <dbReference type="Google" id="ProtNLM"/>
    </source>
</evidence>
<evidence type="ECO:0000256" key="3">
    <source>
        <dbReference type="ARBA" id="ARBA00022771"/>
    </source>
</evidence>
<dbReference type="SUPFAM" id="SSF49493">
    <property type="entry name" value="HSP40/DnaJ peptide-binding domain"/>
    <property type="match status" value="2"/>
</dbReference>
<dbReference type="PROSITE" id="PS50076">
    <property type="entry name" value="DNAJ_2"/>
    <property type="match status" value="1"/>
</dbReference>
<dbReference type="InterPro" id="IPR036869">
    <property type="entry name" value="J_dom_sf"/>
</dbReference>
<dbReference type="GeneID" id="77811022"/>
<dbReference type="Gene3D" id="1.10.287.110">
    <property type="entry name" value="DnaJ domain"/>
    <property type="match status" value="1"/>
</dbReference>
<dbReference type="Pfam" id="PF00684">
    <property type="entry name" value="DnaJ_CXXCXGXG"/>
    <property type="match status" value="1"/>
</dbReference>
<dbReference type="CDD" id="cd06257">
    <property type="entry name" value="DnaJ"/>
    <property type="match status" value="1"/>
</dbReference>
<feature type="domain" description="CR-type" evidence="7">
    <location>
        <begin position="143"/>
        <end position="227"/>
    </location>
</feature>
<keyword evidence="9" id="KW-1185">Reference proteome</keyword>
<dbReference type="PROSITE" id="PS51188">
    <property type="entry name" value="ZF_CR"/>
    <property type="match status" value="1"/>
</dbReference>
<dbReference type="InterPro" id="IPR001623">
    <property type="entry name" value="DnaJ_domain"/>
</dbReference>
<dbReference type="SUPFAM" id="SSF57938">
    <property type="entry name" value="DnaJ/Hsp40 cysteine-rich domain"/>
    <property type="match status" value="1"/>
</dbReference>
<dbReference type="InterPro" id="IPR001305">
    <property type="entry name" value="HSP_DnaJ_Cys-rich_dom"/>
</dbReference>
<dbReference type="InterPro" id="IPR018253">
    <property type="entry name" value="DnaJ_domain_CS"/>
</dbReference>
<organism evidence="8 9">
    <name type="scientific">Puccinia triticina</name>
    <dbReference type="NCBI Taxonomy" id="208348"/>
    <lineage>
        <taxon>Eukaryota</taxon>
        <taxon>Fungi</taxon>
        <taxon>Dikarya</taxon>
        <taxon>Basidiomycota</taxon>
        <taxon>Pucciniomycotina</taxon>
        <taxon>Pucciniomycetes</taxon>
        <taxon>Pucciniales</taxon>
        <taxon>Pucciniaceae</taxon>
        <taxon>Puccinia</taxon>
    </lineage>
</organism>
<dbReference type="InterPro" id="IPR002939">
    <property type="entry name" value="DnaJ_C"/>
</dbReference>
<dbReference type="PANTHER" id="PTHR43888">
    <property type="entry name" value="DNAJ-LIKE-2, ISOFORM A-RELATED"/>
    <property type="match status" value="1"/>
</dbReference>
<dbReference type="InterPro" id="IPR036410">
    <property type="entry name" value="HSP_DnaJ_Cys-rich_dom_sf"/>
</dbReference>
<dbReference type="Proteomes" id="UP001164743">
    <property type="component" value="Chromosome 6A"/>
</dbReference>
<evidence type="ECO:0000256" key="4">
    <source>
        <dbReference type="ARBA" id="ARBA00022833"/>
    </source>
</evidence>
<evidence type="ECO:0000313" key="8">
    <source>
        <dbReference type="EMBL" id="WAQ85794.1"/>
    </source>
</evidence>
<proteinExistence type="predicted"/>
<dbReference type="SUPFAM" id="SSF46565">
    <property type="entry name" value="Chaperone J-domain"/>
    <property type="match status" value="1"/>
</dbReference>
<feature type="zinc finger region" description="CR-type" evidence="5">
    <location>
        <begin position="143"/>
        <end position="227"/>
    </location>
</feature>
<dbReference type="CDD" id="cd10719">
    <property type="entry name" value="DnaJ_zf"/>
    <property type="match status" value="1"/>
</dbReference>
<feature type="domain" description="J" evidence="6">
    <location>
        <begin position="7"/>
        <end position="70"/>
    </location>
</feature>
<dbReference type="PROSITE" id="PS00636">
    <property type="entry name" value="DNAJ_1"/>
    <property type="match status" value="1"/>
</dbReference>
<protein>
    <recommendedName>
        <fullName evidence="10">J domain-containing protein</fullName>
    </recommendedName>
</protein>
<evidence type="ECO:0000256" key="1">
    <source>
        <dbReference type="ARBA" id="ARBA00022723"/>
    </source>
</evidence>
<evidence type="ECO:0000259" key="6">
    <source>
        <dbReference type="PROSITE" id="PS50076"/>
    </source>
</evidence>
<dbReference type="PRINTS" id="PR00625">
    <property type="entry name" value="JDOMAIN"/>
</dbReference>
<evidence type="ECO:0000313" key="9">
    <source>
        <dbReference type="Proteomes" id="UP001164743"/>
    </source>
</evidence>
<dbReference type="Pfam" id="PF01556">
    <property type="entry name" value="DnaJ_C"/>
    <property type="match status" value="1"/>
</dbReference>
<gene>
    <name evidence="8" type="ORF">PtA15_6A423</name>
</gene>
<keyword evidence="4 5" id="KW-0862">Zinc</keyword>
<accession>A0ABY7CMA3</accession>
<dbReference type="EMBL" id="CP110426">
    <property type="protein sequence ID" value="WAQ85794.1"/>
    <property type="molecule type" value="Genomic_DNA"/>
</dbReference>
<keyword evidence="3 5" id="KW-0863">Zinc-finger</keyword>
<sequence>MHPPSQNLYNILELPQTASRAEIRAAYHRLAKQTHPDKNPDADPAGFQALQQAYETLSDPQQRAEYDARGWPTKETPPAHPFHGSAVEELFTSMFRNELPAGFFASHPFLAPCHPPPWTPAPEAKSPDTRIEFQATLHDLVNGRTVLTDIPRQVGCQACNATGFHPNAALRQCRRCDGRGYQTSTQSSYGLFTHTQSTCASCGGAGSKMSSDDCCAQCRGSCIITETAVVEWEIAKGMLPGQTITLPGMGNALPGHLPGDVVIRLRVAPHPAFEIVPPDSRDLLLSVSVTLSEALLGMDRVLFRHLDGREIRVRLPGPHQEGHQVITHGDLRAIRGMGLPPQSPAQPRGDLWLKFIVESPSPAWLRAHDLALLRSALPPCRQDIPHSDAPQEYASLESAVVNKV</sequence>